<evidence type="ECO:0000313" key="17">
    <source>
        <dbReference type="Proteomes" id="UP001500604"/>
    </source>
</evidence>
<dbReference type="HAMAP" id="MF_00974">
    <property type="entry name" value="DNA_primase_DnaG"/>
    <property type="match status" value="1"/>
</dbReference>
<dbReference type="Gene3D" id="3.40.1360.10">
    <property type="match status" value="1"/>
</dbReference>
<accession>A0ABP8UXQ9</accession>
<comment type="caution">
    <text evidence="16">The sequence shown here is derived from an EMBL/GenBank/DDBJ whole genome shotgun (WGS) entry which is preliminary data.</text>
</comment>
<dbReference type="Gene3D" id="3.90.580.10">
    <property type="entry name" value="Zinc finger, CHC2-type domain"/>
    <property type="match status" value="1"/>
</dbReference>
<evidence type="ECO:0000256" key="4">
    <source>
        <dbReference type="ARBA" id="ARBA00022695"/>
    </source>
</evidence>
<dbReference type="PIRSF" id="PIRSF002811">
    <property type="entry name" value="DnaG"/>
    <property type="match status" value="1"/>
</dbReference>
<dbReference type="PANTHER" id="PTHR30313:SF2">
    <property type="entry name" value="DNA PRIMASE"/>
    <property type="match status" value="1"/>
</dbReference>
<evidence type="ECO:0000313" key="16">
    <source>
        <dbReference type="EMBL" id="GAA4648671.1"/>
    </source>
</evidence>
<protein>
    <recommendedName>
        <fullName evidence="12 13">DNA primase</fullName>
        <ecNumber evidence="12">2.7.7.101</ecNumber>
    </recommendedName>
</protein>
<dbReference type="EC" id="2.7.7.101" evidence="12"/>
<dbReference type="Pfam" id="PF10410">
    <property type="entry name" value="DnaB_bind"/>
    <property type="match status" value="1"/>
</dbReference>
<dbReference type="InterPro" id="IPR036977">
    <property type="entry name" value="DNA_primase_Znf_CHC2"/>
</dbReference>
<name>A0ABP8UXQ9_9GAMM</name>
<dbReference type="Pfam" id="PF13155">
    <property type="entry name" value="Toprim_2"/>
    <property type="match status" value="1"/>
</dbReference>
<dbReference type="InterPro" id="IPR002694">
    <property type="entry name" value="Znf_CHC2"/>
</dbReference>
<dbReference type="PROSITE" id="PS50880">
    <property type="entry name" value="TOPRIM"/>
    <property type="match status" value="1"/>
</dbReference>
<dbReference type="SUPFAM" id="SSF56731">
    <property type="entry name" value="DNA primase core"/>
    <property type="match status" value="1"/>
</dbReference>
<keyword evidence="5 12" id="KW-0235">DNA replication</keyword>
<gene>
    <name evidence="12 16" type="primary">dnaG</name>
    <name evidence="16" type="ORF">GCM10023116_09410</name>
</gene>
<dbReference type="SMART" id="SM00493">
    <property type="entry name" value="TOPRIM"/>
    <property type="match status" value="1"/>
</dbReference>
<dbReference type="Gene3D" id="3.90.980.10">
    <property type="entry name" value="DNA primase, catalytic core, N-terminal domain"/>
    <property type="match status" value="1"/>
</dbReference>
<dbReference type="InterPro" id="IPR034151">
    <property type="entry name" value="TOPRIM_DnaG_bac"/>
</dbReference>
<evidence type="ECO:0000256" key="9">
    <source>
        <dbReference type="ARBA" id="ARBA00022842"/>
    </source>
</evidence>
<evidence type="ECO:0000256" key="2">
    <source>
        <dbReference type="ARBA" id="ARBA00022515"/>
    </source>
</evidence>
<dbReference type="InterPro" id="IPR006295">
    <property type="entry name" value="DNA_primase_DnaG"/>
</dbReference>
<feature type="zinc finger region" description="CHC2-type" evidence="12">
    <location>
        <begin position="40"/>
        <end position="64"/>
    </location>
</feature>
<reference evidence="17" key="1">
    <citation type="journal article" date="2019" name="Int. J. Syst. Evol. Microbiol.">
        <title>The Global Catalogue of Microorganisms (GCM) 10K type strain sequencing project: providing services to taxonomists for standard genome sequencing and annotation.</title>
        <authorList>
            <consortium name="The Broad Institute Genomics Platform"/>
            <consortium name="The Broad Institute Genome Sequencing Center for Infectious Disease"/>
            <person name="Wu L."/>
            <person name="Ma J."/>
        </authorList>
    </citation>
    <scope>NUCLEOTIDE SEQUENCE [LARGE SCALE GENOMIC DNA]</scope>
    <source>
        <strain evidence="17">JCM 17805</strain>
    </source>
</reference>
<dbReference type="InterPro" id="IPR019475">
    <property type="entry name" value="DNA_primase_DnaB-bd"/>
</dbReference>
<dbReference type="Pfam" id="PF01807">
    <property type="entry name" value="Zn_ribbon_DnaG"/>
    <property type="match status" value="1"/>
</dbReference>
<dbReference type="InterPro" id="IPR037068">
    <property type="entry name" value="DNA_primase_core_N_sf"/>
</dbReference>
<evidence type="ECO:0000256" key="3">
    <source>
        <dbReference type="ARBA" id="ARBA00022679"/>
    </source>
</evidence>
<evidence type="ECO:0000256" key="12">
    <source>
        <dbReference type="HAMAP-Rule" id="MF_00974"/>
    </source>
</evidence>
<evidence type="ECO:0000256" key="8">
    <source>
        <dbReference type="ARBA" id="ARBA00022833"/>
    </source>
</evidence>
<dbReference type="InterPro" id="IPR006171">
    <property type="entry name" value="TOPRIM_dom"/>
</dbReference>
<evidence type="ECO:0000256" key="1">
    <source>
        <dbReference type="ARBA" id="ARBA00022478"/>
    </source>
</evidence>
<dbReference type="SUPFAM" id="SSF117023">
    <property type="entry name" value="DNA primase DnaG, C-terminal domain"/>
    <property type="match status" value="1"/>
</dbReference>
<comment type="domain">
    <text evidence="12">Contains an N-terminal zinc-binding domain, a central core domain that contains the primase activity, and a C-terminal DnaB-binding domain.</text>
</comment>
<keyword evidence="4 12" id="KW-0548">Nucleotidyltransferase</keyword>
<dbReference type="CDD" id="cd03364">
    <property type="entry name" value="TOPRIM_DnaG_primases"/>
    <property type="match status" value="1"/>
</dbReference>
<dbReference type="Pfam" id="PF08275">
    <property type="entry name" value="DNAG_N"/>
    <property type="match status" value="1"/>
</dbReference>
<dbReference type="SUPFAM" id="SSF57783">
    <property type="entry name" value="Zinc beta-ribbon"/>
    <property type="match status" value="1"/>
</dbReference>
<dbReference type="InterPro" id="IPR013264">
    <property type="entry name" value="DNAG_N"/>
</dbReference>
<evidence type="ECO:0000256" key="10">
    <source>
        <dbReference type="ARBA" id="ARBA00023125"/>
    </source>
</evidence>
<dbReference type="InterPro" id="IPR030846">
    <property type="entry name" value="DnaG_bac"/>
</dbReference>
<dbReference type="Gene3D" id="1.20.50.20">
    <property type="entry name" value="DnaG, RNA polymerase domain, helical bundle"/>
    <property type="match status" value="1"/>
</dbReference>
<comment type="subunit">
    <text evidence="12">Monomer. Interacts with DnaB.</text>
</comment>
<comment type="cofactor">
    <cofactor evidence="12 13">
        <name>Zn(2+)</name>
        <dbReference type="ChEBI" id="CHEBI:29105"/>
    </cofactor>
    <text evidence="12 13">Binds 1 zinc ion per monomer.</text>
</comment>
<proteinExistence type="inferred from homology"/>
<keyword evidence="17" id="KW-1185">Reference proteome</keyword>
<dbReference type="PANTHER" id="PTHR30313">
    <property type="entry name" value="DNA PRIMASE"/>
    <property type="match status" value="1"/>
</dbReference>
<keyword evidence="10 12" id="KW-0238">DNA-binding</keyword>
<comment type="similarity">
    <text evidence="12 13">Belongs to the DnaG primase family.</text>
</comment>
<organism evidence="16 17">
    <name type="scientific">Kistimonas scapharcae</name>
    <dbReference type="NCBI Taxonomy" id="1036133"/>
    <lineage>
        <taxon>Bacteria</taxon>
        <taxon>Pseudomonadati</taxon>
        <taxon>Pseudomonadota</taxon>
        <taxon>Gammaproteobacteria</taxon>
        <taxon>Oceanospirillales</taxon>
        <taxon>Endozoicomonadaceae</taxon>
        <taxon>Kistimonas</taxon>
    </lineage>
</organism>
<dbReference type="InterPro" id="IPR016136">
    <property type="entry name" value="DNA_helicase_N/primase_C"/>
</dbReference>
<dbReference type="SMART" id="SM00400">
    <property type="entry name" value="ZnF_CHCC"/>
    <property type="match status" value="1"/>
</dbReference>
<dbReference type="InterPro" id="IPR050219">
    <property type="entry name" value="DnaG_primase"/>
</dbReference>
<keyword evidence="6 12" id="KW-0479">Metal-binding</keyword>
<keyword evidence="3 12" id="KW-0808">Transferase</keyword>
<evidence type="ECO:0000256" key="14">
    <source>
        <dbReference type="SAM" id="MobiDB-lite"/>
    </source>
</evidence>
<keyword evidence="2 12" id="KW-0639">Primosome</keyword>
<feature type="region of interest" description="Disordered" evidence="14">
    <location>
        <begin position="425"/>
        <end position="453"/>
    </location>
</feature>
<sequence length="613" mass="69802">MAGLIPQHFIDDLLARTDIVDVINDRVPLKKAGRNHQACCPFHKEKTPSFTVSQEKQFYYCFGCGASGNALGFIMDLEHLDFPVAVEQLASRLGLEVPREDGGKHQHTSPNPAYELLTKAADYYQEQLKSHSASEQAISYLRNRGLDGKTARQFNIGFAPPGWDNLLKTLGTTPEREKLLTDTGMLVEHEEKKSLYDRFRHRIMFPIRDQRGRVIGFGGRVLGDEKPKYLNSPESPVFHKGQELYGFYEARQANRELKQIIVVEGYMDVVALAQQGITNSVATLGTATTREHLEKLFKLTSQVVFCFDGDQAGRKAAWRALENTLPEMHDGRQVRFMFLPQGEDPDSMVRQEGKEAFLKRIHNEALTLDDYFFKQLANEVDTTTLDGCARLAKMAEPYFQQLPEGNYKHLLDKKAEKTIGLKLSSDTPAHSQQYEPASEYAPTYQNDPRDAWQETPQTFSSKKLFNKDKPWQKKQEEISTPKISLRLQDRALRHLLNTPSLATEINVETLRKDDSVDMQQFVSLVESLQNNPQQTTYKLLGSWYGTQLGARMTELLKNDIPISNLALQKEEFCLTIARLEADVMKRLDTQTLNPLEQLRLAAEKARQKKSQNT</sequence>
<dbReference type="EMBL" id="BAABFL010000089">
    <property type="protein sequence ID" value="GAA4648671.1"/>
    <property type="molecule type" value="Genomic_DNA"/>
</dbReference>
<evidence type="ECO:0000259" key="15">
    <source>
        <dbReference type="PROSITE" id="PS50880"/>
    </source>
</evidence>
<dbReference type="NCBIfam" id="TIGR01391">
    <property type="entry name" value="dnaG"/>
    <property type="match status" value="1"/>
</dbReference>
<dbReference type="RefSeq" id="WP_345194363.1">
    <property type="nucleotide sequence ID" value="NZ_BAABFL010000089.1"/>
</dbReference>
<evidence type="ECO:0000256" key="5">
    <source>
        <dbReference type="ARBA" id="ARBA00022705"/>
    </source>
</evidence>
<evidence type="ECO:0000256" key="11">
    <source>
        <dbReference type="ARBA" id="ARBA00023163"/>
    </source>
</evidence>
<comment type="function">
    <text evidence="12 13">RNA polymerase that catalyzes the synthesis of short RNA molecules used as primers for DNA polymerase during DNA replication.</text>
</comment>
<keyword evidence="9" id="KW-0460">Magnesium</keyword>
<feature type="compositionally biased region" description="Polar residues" evidence="14">
    <location>
        <begin position="425"/>
        <end position="435"/>
    </location>
</feature>
<evidence type="ECO:0000256" key="13">
    <source>
        <dbReference type="PIRNR" id="PIRNR002811"/>
    </source>
</evidence>
<evidence type="ECO:0000256" key="6">
    <source>
        <dbReference type="ARBA" id="ARBA00022723"/>
    </source>
</evidence>
<keyword evidence="1 12" id="KW-0240">DNA-directed RNA polymerase</keyword>
<dbReference type="Gene3D" id="1.10.860.10">
    <property type="entry name" value="DNAb Helicase, Chain A"/>
    <property type="match status" value="1"/>
</dbReference>
<evidence type="ECO:0000256" key="7">
    <source>
        <dbReference type="ARBA" id="ARBA00022771"/>
    </source>
</evidence>
<keyword evidence="8 12" id="KW-0862">Zinc</keyword>
<dbReference type="Proteomes" id="UP001500604">
    <property type="component" value="Unassembled WGS sequence"/>
</dbReference>
<keyword evidence="11 12" id="KW-0804">Transcription</keyword>
<keyword evidence="7 12" id="KW-0863">Zinc-finger</keyword>
<feature type="domain" description="Toprim" evidence="15">
    <location>
        <begin position="258"/>
        <end position="340"/>
    </location>
</feature>
<comment type="catalytic activity">
    <reaction evidence="12">
        <text>ssDNA + n NTP = ssDNA/pppN(pN)n-1 hybrid + (n-1) diphosphate.</text>
        <dbReference type="EC" id="2.7.7.101"/>
    </reaction>
</comment>